<evidence type="ECO:0000313" key="1">
    <source>
        <dbReference type="EMBL" id="ESA05340.1"/>
    </source>
</evidence>
<organism evidence="1">
    <name type="scientific">Rhizophagus irregularis (strain DAOM 181602 / DAOM 197198 / MUCL 43194)</name>
    <name type="common">Arbuscular mycorrhizal fungus</name>
    <name type="synonym">Glomus intraradices</name>
    <dbReference type="NCBI Taxonomy" id="747089"/>
    <lineage>
        <taxon>Eukaryota</taxon>
        <taxon>Fungi</taxon>
        <taxon>Fungi incertae sedis</taxon>
        <taxon>Mucoromycota</taxon>
        <taxon>Glomeromycotina</taxon>
        <taxon>Glomeromycetes</taxon>
        <taxon>Glomerales</taxon>
        <taxon>Glomeraceae</taxon>
        <taxon>Rhizophagus</taxon>
    </lineage>
</organism>
<name>U9TB03_RHIID</name>
<accession>U9TB03</accession>
<proteinExistence type="predicted"/>
<sequence length="50" mass="5569">MAKLYLVAQFENNVGQYSHVLTVVAAVQVGFASTPLASRWKYLLMPSRVI</sequence>
<dbReference type="AlphaFoldDB" id="U9TB03"/>
<dbReference type="HOGENOM" id="CLU_3125771_0_0_1"/>
<reference evidence="1" key="1">
    <citation type="submission" date="2013-07" db="EMBL/GenBank/DDBJ databases">
        <title>The genome of an arbuscular mycorrhizal fungus provides insights into the evolution of the oldest plant symbiosis.</title>
        <authorList>
            <consortium name="DOE Joint Genome Institute"/>
            <person name="Tisserant E."/>
            <person name="Malbreil M."/>
            <person name="Kuo A."/>
            <person name="Kohler A."/>
            <person name="Symeonidi A."/>
            <person name="Balestrini R."/>
            <person name="Charron P."/>
            <person name="Duensing N."/>
            <person name="Frei-dit-Frey N."/>
            <person name="Gianinazzi-Pearson V."/>
            <person name="Gilbert B."/>
            <person name="Handa Y."/>
            <person name="Hijri M."/>
            <person name="Kaul R."/>
            <person name="Kawaguchi M."/>
            <person name="Krajinski F."/>
            <person name="Lammers P."/>
            <person name="Lapierre D."/>
            <person name="Masclaux F.G."/>
            <person name="Murat C."/>
            <person name="Morin E."/>
            <person name="Ndikumana S."/>
            <person name="Pagni M."/>
            <person name="Petitpierre D."/>
            <person name="Requena N."/>
            <person name="Rosikiewicz P."/>
            <person name="Riley R."/>
            <person name="Saito K."/>
            <person name="San Clemente H."/>
            <person name="Shapiro H."/>
            <person name="van Tuinen D."/>
            <person name="Becard G."/>
            <person name="Bonfante P."/>
            <person name="Paszkowski U."/>
            <person name="Shachar-Hill Y."/>
            <person name="Young J.P."/>
            <person name="Sanders I.R."/>
            <person name="Henrissat B."/>
            <person name="Rensing S.A."/>
            <person name="Grigoriev I.V."/>
            <person name="Corradi N."/>
            <person name="Roux C."/>
            <person name="Martin F."/>
        </authorList>
    </citation>
    <scope>NUCLEOTIDE SEQUENCE</scope>
    <source>
        <strain evidence="1">DAOM 197198</strain>
    </source>
</reference>
<dbReference type="EMBL" id="KI293154">
    <property type="protein sequence ID" value="ESA05340.1"/>
    <property type="molecule type" value="Genomic_DNA"/>
</dbReference>
<gene>
    <name evidence="1" type="ORF">GLOINDRAFT_35657</name>
</gene>
<protein>
    <submittedName>
        <fullName evidence="1">Uncharacterized protein</fullName>
    </submittedName>
</protein>